<protein>
    <submittedName>
        <fullName evidence="1">Uncharacterized protein</fullName>
    </submittedName>
</protein>
<dbReference type="EMBL" id="RRYP01017122">
    <property type="protein sequence ID" value="TNV74336.1"/>
    <property type="molecule type" value="Genomic_DNA"/>
</dbReference>
<gene>
    <name evidence="1" type="ORF">FGO68_gene10422</name>
</gene>
<reference evidence="1" key="1">
    <citation type="submission" date="2019-06" db="EMBL/GenBank/DDBJ databases">
        <authorList>
            <person name="Zheng W."/>
        </authorList>
    </citation>
    <scope>NUCLEOTIDE SEQUENCE</scope>
    <source>
        <strain evidence="1">QDHG01</strain>
    </source>
</reference>
<accession>A0A8J8NGU9</accession>
<evidence type="ECO:0000313" key="2">
    <source>
        <dbReference type="Proteomes" id="UP000785679"/>
    </source>
</evidence>
<evidence type="ECO:0000313" key="1">
    <source>
        <dbReference type="EMBL" id="TNV74336.1"/>
    </source>
</evidence>
<organism evidence="1 2">
    <name type="scientific">Halteria grandinella</name>
    <dbReference type="NCBI Taxonomy" id="5974"/>
    <lineage>
        <taxon>Eukaryota</taxon>
        <taxon>Sar</taxon>
        <taxon>Alveolata</taxon>
        <taxon>Ciliophora</taxon>
        <taxon>Intramacronucleata</taxon>
        <taxon>Spirotrichea</taxon>
        <taxon>Stichotrichia</taxon>
        <taxon>Sporadotrichida</taxon>
        <taxon>Halteriidae</taxon>
        <taxon>Halteria</taxon>
    </lineage>
</organism>
<name>A0A8J8NGU9_HALGN</name>
<dbReference type="Proteomes" id="UP000785679">
    <property type="component" value="Unassembled WGS sequence"/>
</dbReference>
<dbReference type="AlphaFoldDB" id="A0A8J8NGU9"/>
<keyword evidence="2" id="KW-1185">Reference proteome</keyword>
<comment type="caution">
    <text evidence="1">The sequence shown here is derived from an EMBL/GenBank/DDBJ whole genome shotgun (WGS) entry which is preliminary data.</text>
</comment>
<proteinExistence type="predicted"/>
<sequence>MKKQTMFQTIQIKNLSQKLLYCCAHMHLNQPQMDCSLPPTRPRSSSGTRFAFIWKKRERPTLPSQQLRIVEPMQQDTKRSSWLYLERNSSNNLGSLLSHMALSIIQLRSYIAKKRTSSIACTNGRVRLLAFLVFSWRCWLSECLWQRQQPAQNCMARHQAMRNFGRRPQMKGRSWKMRERRSWLKWRLRNMGE</sequence>